<dbReference type="GO" id="GO:0003677">
    <property type="term" value="F:DNA binding"/>
    <property type="evidence" value="ECO:0007669"/>
    <property type="project" value="UniProtKB-KW"/>
</dbReference>
<feature type="domain" description="HTH merR-type" evidence="2">
    <location>
        <begin position="1"/>
        <end position="70"/>
    </location>
</feature>
<dbReference type="PROSITE" id="PS50937">
    <property type="entry name" value="HTH_MERR_2"/>
    <property type="match status" value="1"/>
</dbReference>
<dbReference type="GO" id="GO:0003700">
    <property type="term" value="F:DNA-binding transcription factor activity"/>
    <property type="evidence" value="ECO:0007669"/>
    <property type="project" value="InterPro"/>
</dbReference>
<dbReference type="InterPro" id="IPR009061">
    <property type="entry name" value="DNA-bd_dom_put_sf"/>
</dbReference>
<proteinExistence type="predicted"/>
<dbReference type="AlphaFoldDB" id="A0A8J3V230"/>
<evidence type="ECO:0000259" key="2">
    <source>
        <dbReference type="PROSITE" id="PS50937"/>
    </source>
</evidence>
<evidence type="ECO:0000313" key="3">
    <source>
        <dbReference type="EMBL" id="GII54087.1"/>
    </source>
</evidence>
<dbReference type="RefSeq" id="WP_203944289.1">
    <property type="nucleotide sequence ID" value="NZ_BOOR01000012.1"/>
</dbReference>
<dbReference type="InterPro" id="IPR047057">
    <property type="entry name" value="MerR_fam"/>
</dbReference>
<protein>
    <submittedName>
        <fullName evidence="3">MerR family transcriptional regulator</fullName>
    </submittedName>
</protein>
<dbReference type="Proteomes" id="UP000605992">
    <property type="component" value="Unassembled WGS sequence"/>
</dbReference>
<dbReference type="PANTHER" id="PTHR30204:SF98">
    <property type="entry name" value="HTH-TYPE TRANSCRIPTIONAL REGULATOR ADHR"/>
    <property type="match status" value="1"/>
</dbReference>
<reference evidence="3" key="1">
    <citation type="submission" date="2021-01" db="EMBL/GenBank/DDBJ databases">
        <title>Whole genome shotgun sequence of Planotetraspora thailandica NBRC 104271.</title>
        <authorList>
            <person name="Komaki H."/>
            <person name="Tamura T."/>
        </authorList>
    </citation>
    <scope>NUCLEOTIDE SEQUENCE</scope>
    <source>
        <strain evidence="3">NBRC 104271</strain>
    </source>
</reference>
<dbReference type="PANTHER" id="PTHR30204">
    <property type="entry name" value="REDOX-CYCLING DRUG-SENSING TRANSCRIPTIONAL ACTIVATOR SOXR"/>
    <property type="match status" value="1"/>
</dbReference>
<comment type="caution">
    <text evidence="3">The sequence shown here is derived from an EMBL/GenBank/DDBJ whole genome shotgun (WGS) entry which is preliminary data.</text>
</comment>
<keyword evidence="4" id="KW-1185">Reference proteome</keyword>
<dbReference type="Gene3D" id="1.10.1660.10">
    <property type="match status" value="1"/>
</dbReference>
<dbReference type="SMART" id="SM00422">
    <property type="entry name" value="HTH_MERR"/>
    <property type="match status" value="1"/>
</dbReference>
<dbReference type="InterPro" id="IPR000551">
    <property type="entry name" value="MerR-type_HTH_dom"/>
</dbReference>
<accession>A0A8J3V230</accession>
<dbReference type="Pfam" id="PF13411">
    <property type="entry name" value="MerR_1"/>
    <property type="match status" value="1"/>
</dbReference>
<name>A0A8J3V230_9ACTN</name>
<evidence type="ECO:0000313" key="4">
    <source>
        <dbReference type="Proteomes" id="UP000605992"/>
    </source>
</evidence>
<sequence length="213" mass="23166">MRIAELSRRTGVPIPTIKYYLREGLVPAGERTGPNQAQYGEAHVRRIRLARALVEVGGLSIASAREALTLMFSGGLSELDTLGKAQYAMTPAREPVGEHERDEAWDDAVAEVDELVAKRGWQVKENNPARRTLAEALATLRRLGQDDYFALLDSYAEAADRLAAEEVEAVARRGDLDSVVEAVVVWTAVGDAVLASLRRLAQEAASTRLLGDA</sequence>
<organism evidence="3 4">
    <name type="scientific">Planotetraspora thailandica</name>
    <dbReference type="NCBI Taxonomy" id="487172"/>
    <lineage>
        <taxon>Bacteria</taxon>
        <taxon>Bacillati</taxon>
        <taxon>Actinomycetota</taxon>
        <taxon>Actinomycetes</taxon>
        <taxon>Streptosporangiales</taxon>
        <taxon>Streptosporangiaceae</taxon>
        <taxon>Planotetraspora</taxon>
    </lineage>
</organism>
<dbReference type="SUPFAM" id="SSF46955">
    <property type="entry name" value="Putative DNA-binding domain"/>
    <property type="match status" value="1"/>
</dbReference>
<evidence type="ECO:0000256" key="1">
    <source>
        <dbReference type="ARBA" id="ARBA00023125"/>
    </source>
</evidence>
<gene>
    <name evidence="3" type="ORF">Pth03_24760</name>
</gene>
<dbReference type="PRINTS" id="PR00040">
    <property type="entry name" value="HTHMERR"/>
</dbReference>
<keyword evidence="1" id="KW-0238">DNA-binding</keyword>
<dbReference type="CDD" id="cd04780">
    <property type="entry name" value="HTH_MerR-like_sg5"/>
    <property type="match status" value="1"/>
</dbReference>
<dbReference type="EMBL" id="BOOR01000012">
    <property type="protein sequence ID" value="GII54087.1"/>
    <property type="molecule type" value="Genomic_DNA"/>
</dbReference>